<dbReference type="GO" id="GO:0004252">
    <property type="term" value="F:serine-type endopeptidase activity"/>
    <property type="evidence" value="ECO:0007669"/>
    <property type="project" value="UniProtKB-EC"/>
</dbReference>
<dbReference type="Proteomes" id="UP001596513">
    <property type="component" value="Unassembled WGS sequence"/>
</dbReference>
<name>A0ABW2U8X8_9BACT</name>
<dbReference type="RefSeq" id="WP_380206116.1">
    <property type="nucleotide sequence ID" value="NZ_JBHTEK010000001.1"/>
</dbReference>
<keyword evidence="3" id="KW-1185">Reference proteome</keyword>
<protein>
    <submittedName>
        <fullName evidence="2">Carboxy terminal-processing peptidase</fullName>
        <ecNumber evidence="2">3.4.21.102</ecNumber>
    </submittedName>
</protein>
<reference evidence="3" key="1">
    <citation type="journal article" date="2019" name="Int. J. Syst. Evol. Microbiol.">
        <title>The Global Catalogue of Microorganisms (GCM) 10K type strain sequencing project: providing services to taxonomists for standard genome sequencing and annotation.</title>
        <authorList>
            <consortium name="The Broad Institute Genomics Platform"/>
            <consortium name="The Broad Institute Genome Sequencing Center for Infectious Disease"/>
            <person name="Wu L."/>
            <person name="Ma J."/>
        </authorList>
    </citation>
    <scope>NUCLEOTIDE SEQUENCE [LARGE SCALE GENOMIC DNA]</scope>
    <source>
        <strain evidence="3">JCM 19635</strain>
    </source>
</reference>
<feature type="domain" description="Tail specific protease C-terminal" evidence="1">
    <location>
        <begin position="2"/>
        <end position="65"/>
    </location>
</feature>
<sequence length="72" mass="8090">MDKLRANSKARVAANPSFKVMDEMVKSMRKRKDETVVSLKLSAYRAEQQQSKAISDRYEAAQKTTTGLDIAP</sequence>
<evidence type="ECO:0000259" key="1">
    <source>
        <dbReference type="Pfam" id="PF11818"/>
    </source>
</evidence>
<accession>A0ABW2U8X8</accession>
<dbReference type="Pfam" id="PF11818">
    <property type="entry name" value="DUF3340"/>
    <property type="match status" value="1"/>
</dbReference>
<dbReference type="InterPro" id="IPR020992">
    <property type="entry name" value="Tail_Prtase_C"/>
</dbReference>
<comment type="caution">
    <text evidence="2">The sequence shown here is derived from an EMBL/GenBank/DDBJ whole genome shotgun (WGS) entry which is preliminary data.</text>
</comment>
<proteinExistence type="predicted"/>
<gene>
    <name evidence="2" type="ORF">ACFQT0_23355</name>
</gene>
<dbReference type="EC" id="3.4.21.102" evidence="2"/>
<dbReference type="EMBL" id="JBHTEK010000001">
    <property type="protein sequence ID" value="MFC7669973.1"/>
    <property type="molecule type" value="Genomic_DNA"/>
</dbReference>
<evidence type="ECO:0000313" key="2">
    <source>
        <dbReference type="EMBL" id="MFC7669973.1"/>
    </source>
</evidence>
<keyword evidence="2" id="KW-0378">Hydrolase</keyword>
<organism evidence="2 3">
    <name type="scientific">Hymenobacter humi</name>
    <dbReference type="NCBI Taxonomy" id="1411620"/>
    <lineage>
        <taxon>Bacteria</taxon>
        <taxon>Pseudomonadati</taxon>
        <taxon>Bacteroidota</taxon>
        <taxon>Cytophagia</taxon>
        <taxon>Cytophagales</taxon>
        <taxon>Hymenobacteraceae</taxon>
        <taxon>Hymenobacter</taxon>
    </lineage>
</organism>
<evidence type="ECO:0000313" key="3">
    <source>
        <dbReference type="Proteomes" id="UP001596513"/>
    </source>
</evidence>